<sequence>MDGTDVPVASTSSRTSGPRNARIQFSDQPSDPQHDAGPPKSRVKRRTTMPPSASAPLPRKSAALESHPGNNPPHPRRRKASNSLANANPATQNRKGPFLYNDQDSGFDSPPSSTINAFSDEYDLDPQILQDVQRALKLKARREARMKLETQTQYSQALSTNWSSASNPFPTAQPSAATSAAAASSTFPRLSQTSSDIDFSPSTSAAFRLGLHPVPTSIDDGLTIDWSVNADEDRMDRRWTMSMSKKKGKERAPPISATALDAQENRYKARLSRIKTIASPQTMRKRAIIADQLERQYKVIYGSVTGGEPAEYSWNLLTVSRWWGSQPSIVRTTLDKAEPFTWLRHLDQRAPKVAVNGQARSHWHLTALVMEEYISAQRVHGFTTIIQNPTPSPQPTSPHFSPSPSNYPSSSVLPIHGTGLFHVSSHSSSQSALGPSLTRYRSNEGRISFEPLIESSAMDSVSRKSAESSYSGGHPGAGAIYPLQPPIMLSSPASSRLNIHSKMYRDRSNDSDDASAPNSISGHSHEDSGHTRKTFSLNMDVLERTSLSTKDGPRSLVGESLSTPPSPSRPMNLKTMSLDGVSSNMFSRVKPSPVHSRRSSTTNVNRVERTKGRPAALNLEPNQAELDRKRQEHEEQENMHREYEHKSRLLKEAANQNSRIRQLLNRLAAGAREYDLMQNSLSALLDVPIPGLPAELLEAFSHDPCAVIGATRRLEGWRAVEDIHARIIRQRTIFDNFLSLQHNPNASLVDDNIAKKPVASLHETLEQLRSLKVEILEKAQRVAHKLSSVQVLHREVKSEYNDALAHTSTVYPEISRITALDESYKDSYQHFWEMGMDAVTFLLDSFTPFWRTYGKTIGEDVQDFLIIPLYRNEFTGQTKRYLIESLPKRSIKHWFFLVAFFYGTLAVVVLQSRAAVTSSMNISLSWIPYDWLRIISFPFFTVGIVAQWVAVIVELLILLTQFGVLIWWIGWTIKLFN</sequence>
<gene>
    <name evidence="4" type="ORF">CYLTODRAFT_452872</name>
</gene>
<evidence type="ECO:0000256" key="2">
    <source>
        <dbReference type="SAM" id="MobiDB-lite"/>
    </source>
</evidence>
<dbReference type="STRING" id="1314674.A0A0D7BGC9"/>
<feature type="transmembrane region" description="Helical" evidence="3">
    <location>
        <begin position="956"/>
        <end position="976"/>
    </location>
</feature>
<evidence type="ECO:0000313" key="4">
    <source>
        <dbReference type="EMBL" id="KIY69154.1"/>
    </source>
</evidence>
<keyword evidence="3" id="KW-1133">Transmembrane helix</keyword>
<feature type="region of interest" description="Disordered" evidence="2">
    <location>
        <begin position="505"/>
        <end position="532"/>
    </location>
</feature>
<dbReference type="AlphaFoldDB" id="A0A0D7BGC9"/>
<keyword evidence="1" id="KW-0175">Coiled coil</keyword>
<feature type="transmembrane region" description="Helical" evidence="3">
    <location>
        <begin position="893"/>
        <end position="910"/>
    </location>
</feature>
<evidence type="ECO:0000313" key="5">
    <source>
        <dbReference type="Proteomes" id="UP000054007"/>
    </source>
</evidence>
<name>A0A0D7BGC9_9AGAR</name>
<dbReference type="Proteomes" id="UP000054007">
    <property type="component" value="Unassembled WGS sequence"/>
</dbReference>
<keyword evidence="3" id="KW-0472">Membrane</keyword>
<reference evidence="4 5" key="1">
    <citation type="journal article" date="2015" name="Fungal Genet. Biol.">
        <title>Evolution of novel wood decay mechanisms in Agaricales revealed by the genome sequences of Fistulina hepatica and Cylindrobasidium torrendii.</title>
        <authorList>
            <person name="Floudas D."/>
            <person name="Held B.W."/>
            <person name="Riley R."/>
            <person name="Nagy L.G."/>
            <person name="Koehler G."/>
            <person name="Ransdell A.S."/>
            <person name="Younus H."/>
            <person name="Chow J."/>
            <person name="Chiniquy J."/>
            <person name="Lipzen A."/>
            <person name="Tritt A."/>
            <person name="Sun H."/>
            <person name="Haridas S."/>
            <person name="LaButti K."/>
            <person name="Ohm R.A."/>
            <person name="Kues U."/>
            <person name="Blanchette R.A."/>
            <person name="Grigoriev I.V."/>
            <person name="Minto R.E."/>
            <person name="Hibbett D.S."/>
        </authorList>
    </citation>
    <scope>NUCLEOTIDE SEQUENCE [LARGE SCALE GENOMIC DNA]</scope>
    <source>
        <strain evidence="4 5">FP15055 ss-10</strain>
    </source>
</reference>
<feature type="compositionally biased region" description="Low complexity" evidence="2">
    <location>
        <begin position="397"/>
        <end position="408"/>
    </location>
</feature>
<evidence type="ECO:0000256" key="3">
    <source>
        <dbReference type="SAM" id="Phobius"/>
    </source>
</evidence>
<proteinExistence type="predicted"/>
<keyword evidence="5" id="KW-1185">Reference proteome</keyword>
<feature type="region of interest" description="Disordered" evidence="2">
    <location>
        <begin position="546"/>
        <end position="572"/>
    </location>
</feature>
<organism evidence="4 5">
    <name type="scientific">Cylindrobasidium torrendii FP15055 ss-10</name>
    <dbReference type="NCBI Taxonomy" id="1314674"/>
    <lineage>
        <taxon>Eukaryota</taxon>
        <taxon>Fungi</taxon>
        <taxon>Dikarya</taxon>
        <taxon>Basidiomycota</taxon>
        <taxon>Agaricomycotina</taxon>
        <taxon>Agaricomycetes</taxon>
        <taxon>Agaricomycetidae</taxon>
        <taxon>Agaricales</taxon>
        <taxon>Marasmiineae</taxon>
        <taxon>Physalacriaceae</taxon>
        <taxon>Cylindrobasidium</taxon>
    </lineage>
</organism>
<feature type="compositionally biased region" description="Polar residues" evidence="2">
    <location>
        <begin position="9"/>
        <end position="31"/>
    </location>
</feature>
<feature type="region of interest" description="Disordered" evidence="2">
    <location>
        <begin position="1"/>
        <end position="118"/>
    </location>
</feature>
<feature type="compositionally biased region" description="Polar residues" evidence="2">
    <location>
        <begin position="102"/>
        <end position="117"/>
    </location>
</feature>
<dbReference type="OrthoDB" id="3190515at2759"/>
<feature type="compositionally biased region" description="Polar residues" evidence="2">
    <location>
        <begin position="81"/>
        <end position="94"/>
    </location>
</feature>
<evidence type="ECO:0000256" key="1">
    <source>
        <dbReference type="SAM" id="Coils"/>
    </source>
</evidence>
<feature type="region of interest" description="Disordered" evidence="2">
    <location>
        <begin position="385"/>
        <end position="408"/>
    </location>
</feature>
<dbReference type="EMBL" id="KN880489">
    <property type="protein sequence ID" value="KIY69154.1"/>
    <property type="molecule type" value="Genomic_DNA"/>
</dbReference>
<accession>A0A0D7BGC9</accession>
<feature type="transmembrane region" description="Helical" evidence="3">
    <location>
        <begin position="931"/>
        <end position="950"/>
    </location>
</feature>
<keyword evidence="3" id="KW-0812">Transmembrane</keyword>
<protein>
    <submittedName>
        <fullName evidence="4">Uncharacterized protein</fullName>
    </submittedName>
</protein>
<feature type="coiled-coil region" evidence="1">
    <location>
        <begin position="626"/>
        <end position="666"/>
    </location>
</feature>